<name>A0A521C1S0_9SPHI</name>
<keyword evidence="1" id="KW-0812">Transmembrane</keyword>
<keyword evidence="1" id="KW-1133">Transmembrane helix</keyword>
<keyword evidence="3" id="KW-1185">Reference proteome</keyword>
<evidence type="ECO:0000256" key="1">
    <source>
        <dbReference type="SAM" id="Phobius"/>
    </source>
</evidence>
<organism evidence="2 3">
    <name type="scientific">Solitalea koreensis</name>
    <dbReference type="NCBI Taxonomy" id="543615"/>
    <lineage>
        <taxon>Bacteria</taxon>
        <taxon>Pseudomonadati</taxon>
        <taxon>Bacteroidota</taxon>
        <taxon>Sphingobacteriia</taxon>
        <taxon>Sphingobacteriales</taxon>
        <taxon>Sphingobacteriaceae</taxon>
        <taxon>Solitalea</taxon>
    </lineage>
</organism>
<protein>
    <submittedName>
        <fullName evidence="2">Uncharacterized protein</fullName>
    </submittedName>
</protein>
<dbReference type="EMBL" id="FXSZ01000003">
    <property type="protein sequence ID" value="SMO53402.1"/>
    <property type="molecule type" value="Genomic_DNA"/>
</dbReference>
<proteinExistence type="predicted"/>
<reference evidence="2 3" key="1">
    <citation type="submission" date="2017-05" db="EMBL/GenBank/DDBJ databases">
        <authorList>
            <person name="Varghese N."/>
            <person name="Submissions S."/>
        </authorList>
    </citation>
    <scope>NUCLEOTIDE SEQUENCE [LARGE SCALE GENOMIC DNA]</scope>
    <source>
        <strain evidence="2 3">DSM 21342</strain>
    </source>
</reference>
<evidence type="ECO:0000313" key="3">
    <source>
        <dbReference type="Proteomes" id="UP000315971"/>
    </source>
</evidence>
<dbReference type="Proteomes" id="UP000315971">
    <property type="component" value="Unassembled WGS sequence"/>
</dbReference>
<feature type="transmembrane region" description="Helical" evidence="1">
    <location>
        <begin position="6"/>
        <end position="29"/>
    </location>
</feature>
<dbReference type="RefSeq" id="WP_142602439.1">
    <property type="nucleotide sequence ID" value="NZ_FXSZ01000003.1"/>
</dbReference>
<feature type="transmembrane region" description="Helical" evidence="1">
    <location>
        <begin position="41"/>
        <end position="61"/>
    </location>
</feature>
<sequence>MTYKELGLIAACVISVIIIYKSMTLLEIMEKDTPMPKTLKRVLKFTAIAIPILGFLIIYLMQSSKKQSGN</sequence>
<keyword evidence="1" id="KW-0472">Membrane</keyword>
<dbReference type="AlphaFoldDB" id="A0A521C1S0"/>
<gene>
    <name evidence="2" type="ORF">SAMN06265350_103133</name>
</gene>
<accession>A0A521C1S0</accession>
<evidence type="ECO:0000313" key="2">
    <source>
        <dbReference type="EMBL" id="SMO53402.1"/>
    </source>
</evidence>